<dbReference type="Proteomes" id="UP001148629">
    <property type="component" value="Unassembled WGS sequence"/>
</dbReference>
<comment type="caution">
    <text evidence="1">The sequence shown here is derived from an EMBL/GenBank/DDBJ whole genome shotgun (WGS) entry which is preliminary data.</text>
</comment>
<reference evidence="1" key="1">
    <citation type="submission" date="2022-08" db="EMBL/GenBank/DDBJ databases">
        <title>Genome Sequence of Fusarium decemcellulare.</title>
        <authorList>
            <person name="Buettner E."/>
        </authorList>
    </citation>
    <scope>NUCLEOTIDE SEQUENCE</scope>
    <source>
        <strain evidence="1">Babe19</strain>
    </source>
</reference>
<protein>
    <submittedName>
        <fullName evidence="1">Uncharacterized protein</fullName>
    </submittedName>
</protein>
<gene>
    <name evidence="1" type="ORF">NM208_g12181</name>
</gene>
<sequence>MTDNEDFSHETPTMSLCGRNFFFSGTYRSYGHVPPCIESHGWPDYDHVNGETRTDYIVLGPNDRFFRCRRFHKGDLAAQNTSDLEDYEEVTDLFDEHDVERPAFLCLGPNGSFYARAENGAEKWNLPAEIVSNALQVTPTATQSGIQSLWLGVRGSWVAQYRDGTFNFDLKGQYAGLERVLRQALEEEVRIHGLALNVLDGTSYACVLADGLVQYEAGQAGFNGQEFEKWCEENYDLKDLQRLLAEINEATRTNRR</sequence>
<keyword evidence="2" id="KW-1185">Reference proteome</keyword>
<evidence type="ECO:0000313" key="1">
    <source>
        <dbReference type="EMBL" id="KAJ3524113.1"/>
    </source>
</evidence>
<proteinExistence type="predicted"/>
<accession>A0ACC1RT65</accession>
<dbReference type="EMBL" id="JANRMS010002135">
    <property type="protein sequence ID" value="KAJ3524113.1"/>
    <property type="molecule type" value="Genomic_DNA"/>
</dbReference>
<name>A0ACC1RT65_9HYPO</name>
<organism evidence="1 2">
    <name type="scientific">Fusarium decemcellulare</name>
    <dbReference type="NCBI Taxonomy" id="57161"/>
    <lineage>
        <taxon>Eukaryota</taxon>
        <taxon>Fungi</taxon>
        <taxon>Dikarya</taxon>
        <taxon>Ascomycota</taxon>
        <taxon>Pezizomycotina</taxon>
        <taxon>Sordariomycetes</taxon>
        <taxon>Hypocreomycetidae</taxon>
        <taxon>Hypocreales</taxon>
        <taxon>Nectriaceae</taxon>
        <taxon>Fusarium</taxon>
        <taxon>Fusarium decemcellulare species complex</taxon>
    </lineage>
</organism>
<evidence type="ECO:0000313" key="2">
    <source>
        <dbReference type="Proteomes" id="UP001148629"/>
    </source>
</evidence>